<keyword evidence="6" id="KW-1185">Reference proteome</keyword>
<dbReference type="EMBL" id="QVQT01000001">
    <property type="protein sequence ID" value="RFU18154.1"/>
    <property type="molecule type" value="Genomic_DNA"/>
</dbReference>
<reference evidence="5 6" key="1">
    <citation type="submission" date="2018-08" db="EMBL/GenBank/DDBJ databases">
        <title>Acidipila sp. 4G-K13, an acidobacterium isolated from forest soil.</title>
        <authorList>
            <person name="Gao Z.-H."/>
            <person name="Qiu L.-H."/>
        </authorList>
    </citation>
    <scope>NUCLEOTIDE SEQUENCE [LARGE SCALE GENOMIC DNA]</scope>
    <source>
        <strain evidence="5 6">4G-K13</strain>
    </source>
</reference>
<evidence type="ECO:0000256" key="2">
    <source>
        <dbReference type="ARBA" id="ARBA00022771"/>
    </source>
</evidence>
<accession>A0A372ITB1</accession>
<keyword evidence="1" id="KW-0479">Metal-binding</keyword>
<evidence type="ECO:0000256" key="1">
    <source>
        <dbReference type="ARBA" id="ARBA00022723"/>
    </source>
</evidence>
<dbReference type="PIRSF" id="PIRSF017292">
    <property type="entry name" value="UCP017292_Znf_CHY"/>
    <property type="match status" value="1"/>
</dbReference>
<dbReference type="OrthoDB" id="882119at2"/>
<proteinExistence type="predicted"/>
<sequence>MTLRRPEVRGVAVDAETRCVHYHSPLDIIAIRMACCGVYYACKECHELLAGHDIKVWPRAEWDALAILCGACGNELTIREYMNSSHLCPHCGAGFNPGCRNHYRFYFESDETV</sequence>
<name>A0A372ITB1_9BACT</name>
<dbReference type="InterPro" id="IPR016694">
    <property type="entry name" value="UCP017292"/>
</dbReference>
<dbReference type="InterPro" id="IPR037274">
    <property type="entry name" value="Znf_CHY_sf"/>
</dbReference>
<dbReference type="SUPFAM" id="SSF161219">
    <property type="entry name" value="CHY zinc finger-like"/>
    <property type="match status" value="1"/>
</dbReference>
<dbReference type="PROSITE" id="PS51266">
    <property type="entry name" value="ZF_CHY"/>
    <property type="match status" value="1"/>
</dbReference>
<comment type="caution">
    <text evidence="5">The sequence shown here is derived from an EMBL/GenBank/DDBJ whole genome shotgun (WGS) entry which is preliminary data.</text>
</comment>
<dbReference type="AlphaFoldDB" id="A0A372ITB1"/>
<feature type="domain" description="CHY-type" evidence="4">
    <location>
        <begin position="12"/>
        <end position="93"/>
    </location>
</feature>
<keyword evidence="2" id="KW-0863">Zinc-finger</keyword>
<dbReference type="GO" id="GO:0045041">
    <property type="term" value="P:protein import into mitochondrial intermembrane space"/>
    <property type="evidence" value="ECO:0007669"/>
    <property type="project" value="TreeGrafter"/>
</dbReference>
<dbReference type="Proteomes" id="UP000264702">
    <property type="component" value="Unassembled WGS sequence"/>
</dbReference>
<keyword evidence="3" id="KW-0862">Zinc</keyword>
<organism evidence="5 6">
    <name type="scientific">Paracidobacterium acidisoli</name>
    <dbReference type="NCBI Taxonomy" id="2303751"/>
    <lineage>
        <taxon>Bacteria</taxon>
        <taxon>Pseudomonadati</taxon>
        <taxon>Acidobacteriota</taxon>
        <taxon>Terriglobia</taxon>
        <taxon>Terriglobales</taxon>
        <taxon>Acidobacteriaceae</taxon>
        <taxon>Paracidobacterium</taxon>
    </lineage>
</organism>
<dbReference type="PANTHER" id="PTHR28082:SF1">
    <property type="entry name" value="HELPER OF TIM PROTEIN 13"/>
    <property type="match status" value="1"/>
</dbReference>
<dbReference type="InterPro" id="IPR008913">
    <property type="entry name" value="Znf_CHY"/>
</dbReference>
<evidence type="ECO:0000313" key="5">
    <source>
        <dbReference type="EMBL" id="RFU18154.1"/>
    </source>
</evidence>
<dbReference type="InterPro" id="IPR052604">
    <property type="entry name" value="Mito_Tim_assembly_helper"/>
</dbReference>
<dbReference type="Pfam" id="PF05495">
    <property type="entry name" value="zf-CHY"/>
    <property type="match status" value="1"/>
</dbReference>
<dbReference type="GO" id="GO:0008270">
    <property type="term" value="F:zinc ion binding"/>
    <property type="evidence" value="ECO:0007669"/>
    <property type="project" value="UniProtKB-KW"/>
</dbReference>
<evidence type="ECO:0000256" key="3">
    <source>
        <dbReference type="ARBA" id="ARBA00022833"/>
    </source>
</evidence>
<protein>
    <recommendedName>
        <fullName evidence="4">CHY-type domain-containing protein</fullName>
    </recommendedName>
</protein>
<gene>
    <name evidence="5" type="ORF">D0Y96_00825</name>
</gene>
<dbReference type="PANTHER" id="PTHR28082">
    <property type="entry name" value="ZINC FINGER PROTEIN"/>
    <property type="match status" value="1"/>
</dbReference>
<evidence type="ECO:0000313" key="6">
    <source>
        <dbReference type="Proteomes" id="UP000264702"/>
    </source>
</evidence>
<evidence type="ECO:0000259" key="4">
    <source>
        <dbReference type="PROSITE" id="PS51266"/>
    </source>
</evidence>